<dbReference type="AlphaFoldDB" id="H8ZFQ5"/>
<sequence length="125" mass="14828">MEEFKKEIKRALSNRETQKREIRQAEILRIVRERTKYVYNQFKRQEITEKQMGEIARTEGAYFPLIKRWKESEEKGENRFICCLLCIRNGKRCICRRAPGIPCINCLCSGECMVKHGNTTDEHGK</sequence>
<evidence type="ECO:0000256" key="4">
    <source>
        <dbReference type="SAM" id="Coils"/>
    </source>
</evidence>
<evidence type="ECO:0000256" key="2">
    <source>
        <dbReference type="ARBA" id="ARBA00005287"/>
    </source>
</evidence>
<accession>H8ZFQ5</accession>
<protein>
    <submittedName>
        <fullName evidence="5">Uncharacterized protein</fullName>
    </submittedName>
</protein>
<comment type="similarity">
    <text evidence="2">Belongs to the BUD31 (G10) family.</text>
</comment>
<name>H8ZFQ5_NEMA1</name>
<evidence type="ECO:0000313" key="5">
    <source>
        <dbReference type="EMBL" id="EHY64616.1"/>
    </source>
</evidence>
<comment type="subcellular location">
    <subcellularLocation>
        <location evidence="1">Nucleus</location>
    </subcellularLocation>
</comment>
<dbReference type="Pfam" id="PF01125">
    <property type="entry name" value="BUD31"/>
    <property type="match status" value="1"/>
</dbReference>
<feature type="coiled-coil region" evidence="4">
    <location>
        <begin position="1"/>
        <end position="28"/>
    </location>
</feature>
<reference evidence="5" key="1">
    <citation type="submission" date="2011-03" db="EMBL/GenBank/DDBJ databases">
        <title>The Genome Sequence of Nematocida sp1 strain ERTm2.</title>
        <authorList>
            <consortium name="The Broad Institute Genome Sequencing Platform"/>
            <consortium name="The Broad Institute Genome Sequencing Center for Infectious Disease"/>
            <person name="Cuomo C."/>
            <person name="Troemel E."/>
            <person name="Young S.K."/>
            <person name="Zeng Q."/>
            <person name="Gargeya S."/>
            <person name="Fitzgerald M."/>
            <person name="Haas B."/>
            <person name="Abouelleil A."/>
            <person name="Alvarado L."/>
            <person name="Arachchi H.M."/>
            <person name="Berlin A."/>
            <person name="Brown A."/>
            <person name="Chapman S.B."/>
            <person name="Chen Z."/>
            <person name="Dunbar C."/>
            <person name="Freedman E."/>
            <person name="Gearin G."/>
            <person name="Gellesch M."/>
            <person name="Goldberg J."/>
            <person name="Griggs A."/>
            <person name="Gujja S."/>
            <person name="Heilman E.R."/>
            <person name="Heiman D."/>
            <person name="Howarth C."/>
            <person name="Larson L."/>
            <person name="Lui A."/>
            <person name="MacDonald P.J.P."/>
            <person name="Mehta T."/>
            <person name="Montmayeur A."/>
            <person name="Murphy C."/>
            <person name="Neiman D."/>
            <person name="Pearson M."/>
            <person name="Priest M."/>
            <person name="Roberts A."/>
            <person name="Saif S."/>
            <person name="Shea T."/>
            <person name="Shenoy N."/>
            <person name="Sisk P."/>
            <person name="Stolte C."/>
            <person name="Sykes S."/>
            <person name="White J."/>
            <person name="Yandava C."/>
            <person name="Wortman J."/>
            <person name="Nusbaum C."/>
            <person name="Birren B."/>
        </authorList>
    </citation>
    <scope>NUCLEOTIDE SEQUENCE</scope>
    <source>
        <strain evidence="5">ERTm2</strain>
    </source>
</reference>
<organism evidence="5">
    <name type="scientific">Nematocida ausubeli (strain ATCC PRA-371 / ERTm2)</name>
    <name type="common">Nematode killer fungus</name>
    <dbReference type="NCBI Taxonomy" id="1913371"/>
    <lineage>
        <taxon>Eukaryota</taxon>
        <taxon>Fungi</taxon>
        <taxon>Fungi incertae sedis</taxon>
        <taxon>Microsporidia</taxon>
        <taxon>Nematocida</taxon>
    </lineage>
</organism>
<dbReference type="STRING" id="944018.H8ZFQ5"/>
<dbReference type="InterPro" id="IPR001748">
    <property type="entry name" value="BUD31"/>
</dbReference>
<gene>
    <name evidence="5" type="ORF">NERG_02426</name>
</gene>
<evidence type="ECO:0000256" key="3">
    <source>
        <dbReference type="ARBA" id="ARBA00023242"/>
    </source>
</evidence>
<evidence type="ECO:0000256" key="1">
    <source>
        <dbReference type="ARBA" id="ARBA00004123"/>
    </source>
</evidence>
<dbReference type="Proteomes" id="UP000005622">
    <property type="component" value="Unassembled WGS sequence"/>
</dbReference>
<dbReference type="EMBL" id="JH604640">
    <property type="protein sequence ID" value="EHY64616.1"/>
    <property type="molecule type" value="Genomic_DNA"/>
</dbReference>
<keyword evidence="3" id="KW-0539">Nucleus</keyword>
<dbReference type="GO" id="GO:0005634">
    <property type="term" value="C:nucleus"/>
    <property type="evidence" value="ECO:0007669"/>
    <property type="project" value="UniProtKB-SubCell"/>
</dbReference>
<keyword evidence="4" id="KW-0175">Coiled coil</keyword>
<dbReference type="HOGENOM" id="CLU_1993214_0_0_1"/>
<proteinExistence type="inferred from homology"/>